<protein>
    <submittedName>
        <fullName evidence="3">AMP-binding protein</fullName>
    </submittedName>
</protein>
<dbReference type="EMBL" id="VOBR01000039">
    <property type="protein sequence ID" value="TWP45763.1"/>
    <property type="molecule type" value="Genomic_DNA"/>
</dbReference>
<dbReference type="Pfam" id="PF13193">
    <property type="entry name" value="AMP-binding_C"/>
    <property type="match status" value="1"/>
</dbReference>
<dbReference type="InterPro" id="IPR025110">
    <property type="entry name" value="AMP-bd_C"/>
</dbReference>
<comment type="caution">
    <text evidence="3">The sequence shown here is derived from an EMBL/GenBank/DDBJ whole genome shotgun (WGS) entry which is preliminary data.</text>
</comment>
<accession>A0A563EHF0</accession>
<dbReference type="Gene3D" id="3.30.300.30">
    <property type="match status" value="1"/>
</dbReference>
<dbReference type="PROSITE" id="PS00455">
    <property type="entry name" value="AMP_BINDING"/>
    <property type="match status" value="1"/>
</dbReference>
<evidence type="ECO:0000259" key="2">
    <source>
        <dbReference type="Pfam" id="PF13193"/>
    </source>
</evidence>
<name>A0A563EHF0_9PSEU</name>
<organism evidence="3 4">
    <name type="scientific">Lentzea tibetensis</name>
    <dbReference type="NCBI Taxonomy" id="2591470"/>
    <lineage>
        <taxon>Bacteria</taxon>
        <taxon>Bacillati</taxon>
        <taxon>Actinomycetota</taxon>
        <taxon>Actinomycetes</taxon>
        <taxon>Pseudonocardiales</taxon>
        <taxon>Pseudonocardiaceae</taxon>
        <taxon>Lentzea</taxon>
    </lineage>
</organism>
<proteinExistence type="predicted"/>
<evidence type="ECO:0000313" key="4">
    <source>
        <dbReference type="Proteomes" id="UP000316639"/>
    </source>
</evidence>
<gene>
    <name evidence="3" type="ORF">FKR81_38455</name>
</gene>
<evidence type="ECO:0000259" key="1">
    <source>
        <dbReference type="Pfam" id="PF00501"/>
    </source>
</evidence>
<evidence type="ECO:0000313" key="3">
    <source>
        <dbReference type="EMBL" id="TWP45763.1"/>
    </source>
</evidence>
<keyword evidence="4" id="KW-1185">Reference proteome</keyword>
<dbReference type="InterPro" id="IPR020845">
    <property type="entry name" value="AMP-binding_CS"/>
</dbReference>
<feature type="domain" description="AMP-dependent synthetase/ligase" evidence="1">
    <location>
        <begin position="70"/>
        <end position="428"/>
    </location>
</feature>
<dbReference type="PANTHER" id="PTHR43767">
    <property type="entry name" value="LONG-CHAIN-FATTY-ACID--COA LIGASE"/>
    <property type="match status" value="1"/>
</dbReference>
<sequence>MQDQNLHTAAFSWIPANAQEPAPSSLRGAIAQRRERSARLEPATVPRTDAEFDLPSISEHYVTRILDTLAERGDDPVLWWEDAPVSGTTFGNSVRAATAALRELGVGTGSTVAILTRNNSPSTLTARYAAHLLGASVVHIRGANPGTSGPDLSIETQVRMLGETKASVLVFDSERAQRAKALSDLMPGGLKLGCFGAPVPGAAALDGPVAETDIAPQKPERANVTYTSGSTGRPKGVCLRFDAWNSTVLWGASAVPDGAAIKFLAVSPLSHSVGLVVDIMIAAGGTVLLHDGFEAGAALRAIERFRVTGTMIGVPQLYALLDHPDLKTTDVSSLYQLLYVGCPASPARLEQALPVFGAALTQNYGTTEAGRITLLSPADHQRPELLSTVGRPSPDVALKICDPETGREVGEGEIGEVCVRSTNMMSGYVDDPELTARVLRDGWLHTGDFGRLDGEGYLRLFGRIGDIIKAGDTKVYPADVEKVLTGHPDVVDACVYAQKDADELEHVHAAVVLRPDGRTRFSTLREHVGKAMSVRHAPVRFVRWEQLPLSASGKVDRQRVQQLGARIMHEDEAAVIQGGVA</sequence>
<feature type="domain" description="AMP-binding enzyme C-terminal" evidence="2">
    <location>
        <begin position="480"/>
        <end position="554"/>
    </location>
</feature>
<dbReference type="InterPro" id="IPR042099">
    <property type="entry name" value="ANL_N_sf"/>
</dbReference>
<dbReference type="GO" id="GO:0016877">
    <property type="term" value="F:ligase activity, forming carbon-sulfur bonds"/>
    <property type="evidence" value="ECO:0007669"/>
    <property type="project" value="UniProtKB-ARBA"/>
</dbReference>
<dbReference type="InterPro" id="IPR050237">
    <property type="entry name" value="ATP-dep_AMP-bd_enzyme"/>
</dbReference>
<dbReference type="AlphaFoldDB" id="A0A563EHF0"/>
<dbReference type="SUPFAM" id="SSF56801">
    <property type="entry name" value="Acetyl-CoA synthetase-like"/>
    <property type="match status" value="1"/>
</dbReference>
<dbReference type="PANTHER" id="PTHR43767:SF7">
    <property type="entry name" value="MEDIUM_LONG-CHAIN-FATTY-ACID--COA LIGASE FADD8"/>
    <property type="match status" value="1"/>
</dbReference>
<dbReference type="Proteomes" id="UP000316639">
    <property type="component" value="Unassembled WGS sequence"/>
</dbReference>
<dbReference type="Pfam" id="PF00501">
    <property type="entry name" value="AMP-binding"/>
    <property type="match status" value="1"/>
</dbReference>
<dbReference type="OrthoDB" id="9803968at2"/>
<dbReference type="InterPro" id="IPR000873">
    <property type="entry name" value="AMP-dep_synth/lig_dom"/>
</dbReference>
<dbReference type="InterPro" id="IPR045851">
    <property type="entry name" value="AMP-bd_C_sf"/>
</dbReference>
<dbReference type="Gene3D" id="3.40.50.12780">
    <property type="entry name" value="N-terminal domain of ligase-like"/>
    <property type="match status" value="1"/>
</dbReference>
<dbReference type="CDD" id="cd04433">
    <property type="entry name" value="AFD_class_I"/>
    <property type="match status" value="1"/>
</dbReference>
<reference evidence="3 4" key="1">
    <citation type="submission" date="2019-07" db="EMBL/GenBank/DDBJ databases">
        <title>Lentzea xizangensis sp. nov., isolated from Qinghai-Tibetan Plateau Soils.</title>
        <authorList>
            <person name="Huang J."/>
        </authorList>
    </citation>
    <scope>NUCLEOTIDE SEQUENCE [LARGE SCALE GENOMIC DNA]</scope>
    <source>
        <strain evidence="3 4">FXJ1.1311</strain>
    </source>
</reference>